<gene>
    <name evidence="1" type="ORF">ALC62_05176</name>
</gene>
<evidence type="ECO:0000313" key="2">
    <source>
        <dbReference type="Proteomes" id="UP000078542"/>
    </source>
</evidence>
<keyword evidence="2" id="KW-1185">Reference proteome</keyword>
<feature type="non-terminal residue" evidence="1">
    <location>
        <position position="1"/>
    </location>
</feature>
<evidence type="ECO:0000313" key="1">
    <source>
        <dbReference type="EMBL" id="KYN50236.1"/>
    </source>
</evidence>
<evidence type="ECO:0008006" key="3">
    <source>
        <dbReference type="Google" id="ProtNLM"/>
    </source>
</evidence>
<dbReference type="PANTHER" id="PTHR33053:SF24">
    <property type="entry name" value="TRANSPOSASE DOMAIN-CONTAINING PROTEIN"/>
    <property type="match status" value="1"/>
</dbReference>
<dbReference type="EMBL" id="LKEX01013950">
    <property type="protein sequence ID" value="KYN50236.1"/>
    <property type="molecule type" value="Genomic_DNA"/>
</dbReference>
<sequence length="561" mass="65001">ISHTALNSLLKLLKFHIPELPIDARSLLGTCREIKVKVIEPGQYYHFGVENCIKYLVRYSNDFPKSTEIELAINIDGLPLAKSSGSQVYPILCRLIKVNSNVDMIGIYHGYAKPKEANCYLKDFVEDITKVINTGTIIDNKHYSVKISYFICDAVAKAYITYTVGHMGYYSCTKCHEEGTYINNRVCFPNTNHLKLRTDIDYRLKAQEDHHIGTSLLEQIPNLDMIKSFPLDPMHLIYLGVVKKLIVNLWCFGKPPVKLSSRNITDISSNLINQAKNIPVEFNRKPRSLLEAKRWKATEFRQFLLYTGPVVLKKILNNDRYINFLSLHIATTILASSKYLHFIDYASDLLLYFVNTFKILYGAENISHNVHNLLHLSEDVRVYGPLDNFSAFPFENYLQSILKTIRKNEKPLAQIVKRKSEQNSQPHEQIEIRNKRYPICKNEHSNGPTINLNIYKQFRKIILQDFVLHIDYPNNCCTFHNGDIILIENIVDYTDKFKLIGRKFLTTENFYTYPCESKEIGIFLVNNLGPLQIFNVEDISSKCVILNWEERHVIFPQIHEH</sequence>
<proteinExistence type="predicted"/>
<accession>A0A151K286</accession>
<dbReference type="PANTHER" id="PTHR33053">
    <property type="entry name" value="PROTEIN, PUTATIVE-RELATED"/>
    <property type="match status" value="1"/>
</dbReference>
<reference evidence="1 2" key="1">
    <citation type="submission" date="2016-03" db="EMBL/GenBank/DDBJ databases">
        <title>Cyphomyrmex costatus WGS genome.</title>
        <authorList>
            <person name="Nygaard S."/>
            <person name="Hu H."/>
            <person name="Boomsma J."/>
            <person name="Zhang G."/>
        </authorList>
    </citation>
    <scope>NUCLEOTIDE SEQUENCE [LARGE SCALE GENOMIC DNA]</scope>
    <source>
        <strain evidence="1">MS0001</strain>
        <tissue evidence="1">Whole body</tissue>
    </source>
</reference>
<comment type="caution">
    <text evidence="1">The sequence shown here is derived from an EMBL/GenBank/DDBJ whole genome shotgun (WGS) entry which is preliminary data.</text>
</comment>
<dbReference type="AlphaFoldDB" id="A0A151K286"/>
<dbReference type="STRING" id="456900.A0A151K286"/>
<name>A0A151K286_9HYME</name>
<dbReference type="Proteomes" id="UP000078542">
    <property type="component" value="Unassembled WGS sequence"/>
</dbReference>
<organism evidence="1 2">
    <name type="scientific">Cyphomyrmex costatus</name>
    <dbReference type="NCBI Taxonomy" id="456900"/>
    <lineage>
        <taxon>Eukaryota</taxon>
        <taxon>Metazoa</taxon>
        <taxon>Ecdysozoa</taxon>
        <taxon>Arthropoda</taxon>
        <taxon>Hexapoda</taxon>
        <taxon>Insecta</taxon>
        <taxon>Pterygota</taxon>
        <taxon>Neoptera</taxon>
        <taxon>Endopterygota</taxon>
        <taxon>Hymenoptera</taxon>
        <taxon>Apocrita</taxon>
        <taxon>Aculeata</taxon>
        <taxon>Formicoidea</taxon>
        <taxon>Formicidae</taxon>
        <taxon>Myrmicinae</taxon>
        <taxon>Cyphomyrmex</taxon>
    </lineage>
</organism>
<protein>
    <recommendedName>
        <fullName evidence="3">DUF4218 domain-containing protein</fullName>
    </recommendedName>
</protein>